<reference evidence="1 2" key="1">
    <citation type="submission" date="2016-06" db="EMBL/GenBank/DDBJ databases">
        <title>Genome sequencing of Cryobacterium arcticum PAMC 27867.</title>
        <authorList>
            <person name="Lee J."/>
            <person name="Kim O.-S."/>
        </authorList>
    </citation>
    <scope>NUCLEOTIDE SEQUENCE [LARGE SCALE GENOMIC DNA]</scope>
    <source>
        <strain evidence="1 2">PAMC 27867</strain>
    </source>
</reference>
<protein>
    <submittedName>
        <fullName evidence="1">Uncharacterized protein</fullName>
    </submittedName>
</protein>
<organism evidence="1 2">
    <name type="scientific">Cryobacterium arcticum</name>
    <dbReference type="NCBI Taxonomy" id="670052"/>
    <lineage>
        <taxon>Bacteria</taxon>
        <taxon>Bacillati</taxon>
        <taxon>Actinomycetota</taxon>
        <taxon>Actinomycetes</taxon>
        <taxon>Micrococcales</taxon>
        <taxon>Microbacteriaceae</taxon>
        <taxon>Cryobacterium</taxon>
    </lineage>
</organism>
<dbReference type="KEGG" id="cart:PA27867_2547"/>
<proteinExistence type="predicted"/>
<dbReference type="AlphaFoldDB" id="A0A1B1BLU7"/>
<dbReference type="PATRIC" id="fig|670052.7.peg.2616"/>
<dbReference type="RefSeq" id="WP_066596941.1">
    <property type="nucleotide sequence ID" value="NZ_CP016282.1"/>
</dbReference>
<keyword evidence="2" id="KW-1185">Reference proteome</keyword>
<name>A0A1B1BLU7_9MICO</name>
<gene>
    <name evidence="1" type="ORF">PA27867_2547</name>
</gene>
<accession>A0A1B1BLU7</accession>
<dbReference type="Proteomes" id="UP000092582">
    <property type="component" value="Chromosome 1"/>
</dbReference>
<evidence type="ECO:0000313" key="1">
    <source>
        <dbReference type="EMBL" id="ANP73494.1"/>
    </source>
</evidence>
<evidence type="ECO:0000313" key="2">
    <source>
        <dbReference type="Proteomes" id="UP000092582"/>
    </source>
</evidence>
<dbReference type="EMBL" id="CP016282">
    <property type="protein sequence ID" value="ANP73494.1"/>
    <property type="molecule type" value="Genomic_DNA"/>
</dbReference>
<sequence length="133" mass="14431">MDPVPDRSGDCSPVVSLLYICVLLARCRALVKPVETPPATLVEPVETPPHALVEPVETPPHAAVEPVETQPATLVEPVETPRTALVEPVETPRGRVVAPFVIDRDDEERDARPICISPKEFPGFPPYGTVARL</sequence>
<dbReference type="STRING" id="670052.PA27867_2547"/>